<feature type="region of interest" description="Disordered" evidence="1">
    <location>
        <begin position="27"/>
        <end position="84"/>
    </location>
</feature>
<evidence type="ECO:0000256" key="1">
    <source>
        <dbReference type="SAM" id="MobiDB-lite"/>
    </source>
</evidence>
<name>A0A9P6FNA2_9FUNG</name>
<evidence type="ECO:0000256" key="2">
    <source>
        <dbReference type="SAM" id="Phobius"/>
    </source>
</evidence>
<evidence type="ECO:0000313" key="4">
    <source>
        <dbReference type="Proteomes" id="UP000780801"/>
    </source>
</evidence>
<feature type="non-terminal residue" evidence="3">
    <location>
        <position position="1"/>
    </location>
</feature>
<dbReference type="EMBL" id="JAABOA010003506">
    <property type="protein sequence ID" value="KAF9578587.1"/>
    <property type="molecule type" value="Genomic_DNA"/>
</dbReference>
<evidence type="ECO:0000313" key="3">
    <source>
        <dbReference type="EMBL" id="KAF9578587.1"/>
    </source>
</evidence>
<dbReference type="OrthoDB" id="2432613at2759"/>
<keyword evidence="4" id="KW-1185">Reference proteome</keyword>
<feature type="transmembrane region" description="Helical" evidence="2">
    <location>
        <begin position="85"/>
        <end position="107"/>
    </location>
</feature>
<accession>A0A9P6FNA2</accession>
<gene>
    <name evidence="3" type="ORF">BGW38_005544</name>
</gene>
<sequence length="108" mass="10494">YFLFFKQKDGTGMSWATRFTITDASGNPGTLKPTLVDGKPNTNPGGIGSIVPSPTAQATPTANTTATGSSGTADPKATGAGKSGATTLGGVSAVASAIVAGAVALFAF</sequence>
<reference evidence="3" key="1">
    <citation type="journal article" date="2020" name="Fungal Divers.">
        <title>Resolving the Mortierellaceae phylogeny through synthesis of multi-gene phylogenetics and phylogenomics.</title>
        <authorList>
            <person name="Vandepol N."/>
            <person name="Liber J."/>
            <person name="Desiro A."/>
            <person name="Na H."/>
            <person name="Kennedy M."/>
            <person name="Barry K."/>
            <person name="Grigoriev I.V."/>
            <person name="Miller A.N."/>
            <person name="O'Donnell K."/>
            <person name="Stajich J.E."/>
            <person name="Bonito G."/>
        </authorList>
    </citation>
    <scope>NUCLEOTIDE SEQUENCE</scope>
    <source>
        <strain evidence="3">KOD1015</strain>
    </source>
</reference>
<protein>
    <submittedName>
        <fullName evidence="3">Uncharacterized protein</fullName>
    </submittedName>
</protein>
<feature type="compositionally biased region" description="Low complexity" evidence="1">
    <location>
        <begin position="52"/>
        <end position="73"/>
    </location>
</feature>
<proteinExistence type="predicted"/>
<keyword evidence="2" id="KW-0812">Transmembrane</keyword>
<keyword evidence="2" id="KW-0472">Membrane</keyword>
<dbReference type="Proteomes" id="UP000780801">
    <property type="component" value="Unassembled WGS sequence"/>
</dbReference>
<organism evidence="3 4">
    <name type="scientific">Lunasporangiospora selenospora</name>
    <dbReference type="NCBI Taxonomy" id="979761"/>
    <lineage>
        <taxon>Eukaryota</taxon>
        <taxon>Fungi</taxon>
        <taxon>Fungi incertae sedis</taxon>
        <taxon>Mucoromycota</taxon>
        <taxon>Mortierellomycotina</taxon>
        <taxon>Mortierellomycetes</taxon>
        <taxon>Mortierellales</taxon>
        <taxon>Mortierellaceae</taxon>
        <taxon>Lunasporangiospora</taxon>
    </lineage>
</organism>
<comment type="caution">
    <text evidence="3">The sequence shown here is derived from an EMBL/GenBank/DDBJ whole genome shotgun (WGS) entry which is preliminary data.</text>
</comment>
<keyword evidence="2" id="KW-1133">Transmembrane helix</keyword>
<dbReference type="AlphaFoldDB" id="A0A9P6FNA2"/>